<accession>K5W7A1</accession>
<organism evidence="4 5">
    <name type="scientific">Phanerochaete carnosa (strain HHB-10118-sp)</name>
    <name type="common">White-rot fungus</name>
    <name type="synonym">Peniophora carnosa</name>
    <dbReference type="NCBI Taxonomy" id="650164"/>
    <lineage>
        <taxon>Eukaryota</taxon>
        <taxon>Fungi</taxon>
        <taxon>Dikarya</taxon>
        <taxon>Basidiomycota</taxon>
        <taxon>Agaricomycotina</taxon>
        <taxon>Agaricomycetes</taxon>
        <taxon>Polyporales</taxon>
        <taxon>Phanerochaetaceae</taxon>
        <taxon>Phanerochaete</taxon>
    </lineage>
</organism>
<dbReference type="AlphaFoldDB" id="K5W7A1"/>
<dbReference type="PROSITE" id="PS00518">
    <property type="entry name" value="ZF_RING_1"/>
    <property type="match status" value="1"/>
</dbReference>
<keyword evidence="2" id="KW-0863">Zinc-finger</keyword>
<dbReference type="GO" id="GO:0008270">
    <property type="term" value="F:zinc ion binding"/>
    <property type="evidence" value="ECO:0007669"/>
    <property type="project" value="UniProtKB-KW"/>
</dbReference>
<dbReference type="EMBL" id="JH930472">
    <property type="protein sequence ID" value="EKM55050.1"/>
    <property type="molecule type" value="Genomic_DNA"/>
</dbReference>
<dbReference type="Proteomes" id="UP000008370">
    <property type="component" value="Unassembled WGS sequence"/>
</dbReference>
<keyword evidence="5" id="KW-1185">Reference proteome</keyword>
<dbReference type="KEGG" id="pco:PHACADRAFT_160976"/>
<gene>
    <name evidence="4" type="ORF">PHACADRAFT_160976</name>
</gene>
<dbReference type="OrthoDB" id="6105938at2759"/>
<proteinExistence type="predicted"/>
<dbReference type="HOGENOM" id="CLU_2386908_0_0_1"/>
<protein>
    <recommendedName>
        <fullName evidence="6">RING-type domain-containing protein</fullName>
    </recommendedName>
</protein>
<evidence type="ECO:0000256" key="2">
    <source>
        <dbReference type="ARBA" id="ARBA00022771"/>
    </source>
</evidence>
<evidence type="ECO:0008006" key="6">
    <source>
        <dbReference type="Google" id="ProtNLM"/>
    </source>
</evidence>
<evidence type="ECO:0000313" key="4">
    <source>
        <dbReference type="EMBL" id="EKM55050.1"/>
    </source>
</evidence>
<dbReference type="Gene3D" id="3.30.40.10">
    <property type="entry name" value="Zinc/RING finger domain, C3HC4 (zinc finger)"/>
    <property type="match status" value="1"/>
</dbReference>
<dbReference type="RefSeq" id="XP_007395397.1">
    <property type="nucleotide sequence ID" value="XM_007395335.1"/>
</dbReference>
<evidence type="ECO:0000256" key="1">
    <source>
        <dbReference type="ARBA" id="ARBA00022723"/>
    </source>
</evidence>
<reference evidence="4 5" key="1">
    <citation type="journal article" date="2012" name="BMC Genomics">
        <title>Comparative genomics of the white-rot fungi, Phanerochaete carnosa and P. chrysosporium, to elucidate the genetic basis of the distinct wood types they colonize.</title>
        <authorList>
            <person name="Suzuki H."/>
            <person name="MacDonald J."/>
            <person name="Syed K."/>
            <person name="Salamov A."/>
            <person name="Hori C."/>
            <person name="Aerts A."/>
            <person name="Henrissat B."/>
            <person name="Wiebenga A."/>
            <person name="vanKuyk P.A."/>
            <person name="Barry K."/>
            <person name="Lindquist E."/>
            <person name="LaButti K."/>
            <person name="Lapidus A."/>
            <person name="Lucas S."/>
            <person name="Coutinho P."/>
            <person name="Gong Y."/>
            <person name="Samejima M."/>
            <person name="Mahadevan R."/>
            <person name="Abou-Zaid M."/>
            <person name="de Vries R.P."/>
            <person name="Igarashi K."/>
            <person name="Yadav J.S."/>
            <person name="Grigoriev I.V."/>
            <person name="Master E.R."/>
        </authorList>
    </citation>
    <scope>NUCLEOTIDE SEQUENCE [LARGE SCALE GENOMIC DNA]</scope>
    <source>
        <strain evidence="4 5">HHB-10118-sp</strain>
    </source>
</reference>
<dbReference type="InParanoid" id="K5W7A1"/>
<sequence length="94" mass="9854">MPCGHLYCLACASFWFHQGDAPQPCVICRKNFTGGDIIKLWLTTESQTSQTPEPAAGDGQISAAAQEVLDACEAAAANVGAKEEDEALAIALSK</sequence>
<evidence type="ECO:0000313" key="5">
    <source>
        <dbReference type="Proteomes" id="UP000008370"/>
    </source>
</evidence>
<dbReference type="InterPro" id="IPR013083">
    <property type="entry name" value="Znf_RING/FYVE/PHD"/>
</dbReference>
<keyword evidence="1" id="KW-0479">Metal-binding</keyword>
<name>K5W7A1_PHACS</name>
<dbReference type="GeneID" id="18909181"/>
<evidence type="ECO:0000256" key="3">
    <source>
        <dbReference type="ARBA" id="ARBA00022833"/>
    </source>
</evidence>
<keyword evidence="3" id="KW-0862">Zinc</keyword>
<dbReference type="SUPFAM" id="SSF57850">
    <property type="entry name" value="RING/U-box"/>
    <property type="match status" value="1"/>
</dbReference>
<dbReference type="InterPro" id="IPR017907">
    <property type="entry name" value="Znf_RING_CS"/>
</dbReference>